<dbReference type="PANTHER" id="PTHR31157">
    <property type="entry name" value="SCP DOMAIN-CONTAINING PROTEIN"/>
    <property type="match status" value="1"/>
</dbReference>
<feature type="compositionally biased region" description="Acidic residues" evidence="1">
    <location>
        <begin position="131"/>
        <end position="143"/>
    </location>
</feature>
<dbReference type="EMBL" id="JBHSFQ010000002">
    <property type="protein sequence ID" value="MFC4560886.1"/>
    <property type="molecule type" value="Genomic_DNA"/>
</dbReference>
<dbReference type="RefSeq" id="WP_378571409.1">
    <property type="nucleotide sequence ID" value="NZ_JBHSFQ010000002.1"/>
</dbReference>
<evidence type="ECO:0000313" key="3">
    <source>
        <dbReference type="EMBL" id="MFC4560886.1"/>
    </source>
</evidence>
<protein>
    <submittedName>
        <fullName evidence="3">CAP domain-containing protein</fullName>
    </submittedName>
</protein>
<dbReference type="SUPFAM" id="SSF55797">
    <property type="entry name" value="PR-1-like"/>
    <property type="match status" value="1"/>
</dbReference>
<accession>A0ABV9DRU0</accession>
<reference evidence="4" key="1">
    <citation type="journal article" date="2019" name="Int. J. Syst. Evol. Microbiol.">
        <title>The Global Catalogue of Microorganisms (GCM) 10K type strain sequencing project: providing services to taxonomists for standard genome sequencing and annotation.</title>
        <authorList>
            <consortium name="The Broad Institute Genomics Platform"/>
            <consortium name="The Broad Institute Genome Sequencing Center for Infectious Disease"/>
            <person name="Wu L."/>
            <person name="Ma J."/>
        </authorList>
    </citation>
    <scope>NUCLEOTIDE SEQUENCE [LARGE SCALE GENOMIC DNA]</scope>
    <source>
        <strain evidence="4">XZYJ18</strain>
    </source>
</reference>
<comment type="caution">
    <text evidence="3">The sequence shown here is derived from an EMBL/GenBank/DDBJ whole genome shotgun (WGS) entry which is preliminary data.</text>
</comment>
<evidence type="ECO:0000259" key="2">
    <source>
        <dbReference type="Pfam" id="PF00188"/>
    </source>
</evidence>
<feature type="compositionally biased region" description="Basic residues" evidence="1">
    <location>
        <begin position="1"/>
        <end position="10"/>
    </location>
</feature>
<dbReference type="Pfam" id="PF00188">
    <property type="entry name" value="CAP"/>
    <property type="match status" value="1"/>
</dbReference>
<feature type="region of interest" description="Disordered" evidence="1">
    <location>
        <begin position="1"/>
        <end position="33"/>
    </location>
</feature>
<dbReference type="PANTHER" id="PTHR31157:SF1">
    <property type="entry name" value="SCP DOMAIN-CONTAINING PROTEIN"/>
    <property type="match status" value="1"/>
</dbReference>
<sequence length="274" mass="28963">MARGRRRYRKQRGEQPRAQRRRDAAEDRRPRRRWNTSLIAALAAVPVGLGLAASLVLAATPQGQGQSGTAASGALSDDLLPPADSGDDFFARDDSYTPDPDEPSPERPPRPDGPAQADGTITAPASPAPEDTPDAPETPDEPADPAPGGGSGASELAQEVVSLTNAEREEAGCGPVRVDDDLTLASQRHSEDMAERDYMAHDTPEGIGPAERALEAGYRAWSGENVAAGYTSAEAVMEGWMNSPGHRANILNCDNTAIGVGESDARWAQNFGRD</sequence>
<dbReference type="Gene3D" id="3.40.33.10">
    <property type="entry name" value="CAP"/>
    <property type="match status" value="1"/>
</dbReference>
<organism evidence="3 4">
    <name type="scientific">Nocardiopsis mangrovi</name>
    <dbReference type="NCBI Taxonomy" id="1179818"/>
    <lineage>
        <taxon>Bacteria</taxon>
        <taxon>Bacillati</taxon>
        <taxon>Actinomycetota</taxon>
        <taxon>Actinomycetes</taxon>
        <taxon>Streptosporangiales</taxon>
        <taxon>Nocardiopsidaceae</taxon>
        <taxon>Nocardiopsis</taxon>
    </lineage>
</organism>
<feature type="compositionally biased region" description="Basic and acidic residues" evidence="1">
    <location>
        <begin position="11"/>
        <end position="29"/>
    </location>
</feature>
<keyword evidence="4" id="KW-1185">Reference proteome</keyword>
<proteinExistence type="predicted"/>
<gene>
    <name evidence="3" type="ORF">ACFO4E_03330</name>
</gene>
<name>A0ABV9DRU0_9ACTN</name>
<evidence type="ECO:0000256" key="1">
    <source>
        <dbReference type="SAM" id="MobiDB-lite"/>
    </source>
</evidence>
<dbReference type="CDD" id="cd05379">
    <property type="entry name" value="CAP_bacterial"/>
    <property type="match status" value="1"/>
</dbReference>
<evidence type="ECO:0000313" key="4">
    <source>
        <dbReference type="Proteomes" id="UP001595923"/>
    </source>
</evidence>
<dbReference type="Proteomes" id="UP001595923">
    <property type="component" value="Unassembled WGS sequence"/>
</dbReference>
<dbReference type="InterPro" id="IPR035940">
    <property type="entry name" value="CAP_sf"/>
</dbReference>
<feature type="compositionally biased region" description="Low complexity" evidence="1">
    <location>
        <begin position="61"/>
        <end position="74"/>
    </location>
</feature>
<feature type="domain" description="SCP" evidence="2">
    <location>
        <begin position="162"/>
        <end position="261"/>
    </location>
</feature>
<feature type="region of interest" description="Disordered" evidence="1">
    <location>
        <begin position="61"/>
        <end position="155"/>
    </location>
</feature>
<dbReference type="InterPro" id="IPR014044">
    <property type="entry name" value="CAP_dom"/>
</dbReference>